<dbReference type="Proteomes" id="UP000828390">
    <property type="component" value="Unassembled WGS sequence"/>
</dbReference>
<dbReference type="AlphaFoldDB" id="A0A9D4ID31"/>
<organism evidence="1 2">
    <name type="scientific">Dreissena polymorpha</name>
    <name type="common">Zebra mussel</name>
    <name type="synonym">Mytilus polymorpha</name>
    <dbReference type="NCBI Taxonomy" id="45954"/>
    <lineage>
        <taxon>Eukaryota</taxon>
        <taxon>Metazoa</taxon>
        <taxon>Spiralia</taxon>
        <taxon>Lophotrochozoa</taxon>
        <taxon>Mollusca</taxon>
        <taxon>Bivalvia</taxon>
        <taxon>Autobranchia</taxon>
        <taxon>Heteroconchia</taxon>
        <taxon>Euheterodonta</taxon>
        <taxon>Imparidentia</taxon>
        <taxon>Neoheterodontei</taxon>
        <taxon>Myida</taxon>
        <taxon>Dreissenoidea</taxon>
        <taxon>Dreissenidae</taxon>
        <taxon>Dreissena</taxon>
    </lineage>
</organism>
<reference evidence="1" key="1">
    <citation type="journal article" date="2019" name="bioRxiv">
        <title>The Genome of the Zebra Mussel, Dreissena polymorpha: A Resource for Invasive Species Research.</title>
        <authorList>
            <person name="McCartney M.A."/>
            <person name="Auch B."/>
            <person name="Kono T."/>
            <person name="Mallez S."/>
            <person name="Zhang Y."/>
            <person name="Obille A."/>
            <person name="Becker A."/>
            <person name="Abrahante J.E."/>
            <person name="Garbe J."/>
            <person name="Badalamenti J.P."/>
            <person name="Herman A."/>
            <person name="Mangelson H."/>
            <person name="Liachko I."/>
            <person name="Sullivan S."/>
            <person name="Sone E.D."/>
            <person name="Koren S."/>
            <person name="Silverstein K.A.T."/>
            <person name="Beckman K.B."/>
            <person name="Gohl D.M."/>
        </authorList>
    </citation>
    <scope>NUCLEOTIDE SEQUENCE</scope>
    <source>
        <strain evidence="1">Duluth1</strain>
        <tissue evidence="1">Whole animal</tissue>
    </source>
</reference>
<evidence type="ECO:0000313" key="2">
    <source>
        <dbReference type="Proteomes" id="UP000828390"/>
    </source>
</evidence>
<accession>A0A9D4ID31</accession>
<keyword evidence="2" id="KW-1185">Reference proteome</keyword>
<reference evidence="1" key="2">
    <citation type="submission" date="2020-11" db="EMBL/GenBank/DDBJ databases">
        <authorList>
            <person name="McCartney M.A."/>
            <person name="Auch B."/>
            <person name="Kono T."/>
            <person name="Mallez S."/>
            <person name="Becker A."/>
            <person name="Gohl D.M."/>
            <person name="Silverstein K.A.T."/>
            <person name="Koren S."/>
            <person name="Bechman K.B."/>
            <person name="Herman A."/>
            <person name="Abrahante J.E."/>
            <person name="Garbe J."/>
        </authorList>
    </citation>
    <scope>NUCLEOTIDE SEQUENCE</scope>
    <source>
        <strain evidence="1">Duluth1</strain>
        <tissue evidence="1">Whole animal</tissue>
    </source>
</reference>
<sequence length="62" mass="7200">MTACSRPAQVRPEQELYQLSLYIGEHMDEIHFTVSEYQHFKDVTAVYEKAFVEEEGECEGEA</sequence>
<name>A0A9D4ID31_DREPO</name>
<comment type="caution">
    <text evidence="1">The sequence shown here is derived from an EMBL/GenBank/DDBJ whole genome shotgun (WGS) entry which is preliminary data.</text>
</comment>
<proteinExistence type="predicted"/>
<protein>
    <submittedName>
        <fullName evidence="1">Uncharacterized protein</fullName>
    </submittedName>
</protein>
<evidence type="ECO:0000313" key="1">
    <source>
        <dbReference type="EMBL" id="KAH3770871.1"/>
    </source>
</evidence>
<gene>
    <name evidence="1" type="ORF">DPMN_172168</name>
</gene>
<dbReference type="EMBL" id="JAIWYP010000009">
    <property type="protein sequence ID" value="KAH3770871.1"/>
    <property type="molecule type" value="Genomic_DNA"/>
</dbReference>